<organism evidence="2 3">
    <name type="scientific">Crossiella equi</name>
    <dbReference type="NCBI Taxonomy" id="130796"/>
    <lineage>
        <taxon>Bacteria</taxon>
        <taxon>Bacillati</taxon>
        <taxon>Actinomycetota</taxon>
        <taxon>Actinomycetes</taxon>
        <taxon>Pseudonocardiales</taxon>
        <taxon>Pseudonocardiaceae</taxon>
        <taxon>Crossiella</taxon>
    </lineage>
</organism>
<dbReference type="Proteomes" id="UP001519363">
    <property type="component" value="Unassembled WGS sequence"/>
</dbReference>
<feature type="domain" description="EF-hand" evidence="1">
    <location>
        <begin position="280"/>
        <end position="315"/>
    </location>
</feature>
<sequence length="444" mass="49461">MSTQRPLPGPGSLTWRHLGRWRMLTTMGRLLVLETAHPVVGAGVSDYSTYRHRPWRRVAHTMTTLQRLAYSDRRGRQKEQQRLDRLHRHIKGTDESGRAYSALDPEARAWVLLTLFEAAVTMGRTGGDPLSPEDERQFYEEWLSFGDLMGLAEQMPPDIEAFWVYFDQMTTEQLRRTKGLLELIEALEKAEFPVPPWLPLPGALWRALSVLGARAYLELTAALLSPKLQERLGLRPSPLGELFAVVFCRGLTIAESFVPERLRYMPIAAAALAARALSPAEEAVPESFARSLDQNGDGTLNWIDLASAARLLSARLNLSGEEENALYEGFHGWWRDLRTRFDTNGDGTLTREEYLASASEPGEALRTAMDAVAAAVDQDDDGYIELSEYEFLLGPGQQALAAAQFHRLDHDGDGLLTRAEFATGLGEFFLGRAAHGIGEVLAEV</sequence>
<dbReference type="SUPFAM" id="SSF47473">
    <property type="entry name" value="EF-hand"/>
    <property type="match status" value="1"/>
</dbReference>
<dbReference type="RefSeq" id="WP_143342673.1">
    <property type="nucleotide sequence ID" value="NZ_JAGIOO010000001.1"/>
</dbReference>
<feature type="domain" description="EF-hand" evidence="1">
    <location>
        <begin position="396"/>
        <end position="431"/>
    </location>
</feature>
<dbReference type="PANTHER" id="PTHR36151">
    <property type="entry name" value="BLR2777 PROTEIN"/>
    <property type="match status" value="1"/>
</dbReference>
<dbReference type="InterPro" id="IPR018713">
    <property type="entry name" value="MPAB/Lcp_cat_dom"/>
</dbReference>
<accession>A0ABS5AJ02</accession>
<dbReference type="InterPro" id="IPR002048">
    <property type="entry name" value="EF_hand_dom"/>
</dbReference>
<dbReference type="InterPro" id="IPR011992">
    <property type="entry name" value="EF-hand-dom_pair"/>
</dbReference>
<dbReference type="PANTHER" id="PTHR36151:SF3">
    <property type="entry name" value="ER-BOUND OXYGENASE MPAB_MPAB'_RUBBER OXYGENASE CATALYTIC DOMAIN-CONTAINING PROTEIN"/>
    <property type="match status" value="1"/>
</dbReference>
<evidence type="ECO:0000313" key="2">
    <source>
        <dbReference type="EMBL" id="MBP2476557.1"/>
    </source>
</evidence>
<protein>
    <submittedName>
        <fullName evidence="2">Uncharacterized protein (DUF2236 family)</fullName>
    </submittedName>
</protein>
<gene>
    <name evidence="2" type="ORF">JOF53_005429</name>
</gene>
<evidence type="ECO:0000313" key="3">
    <source>
        <dbReference type="Proteomes" id="UP001519363"/>
    </source>
</evidence>
<proteinExistence type="predicted"/>
<keyword evidence="3" id="KW-1185">Reference proteome</keyword>
<dbReference type="Pfam" id="PF09995">
    <property type="entry name" value="MPAB_Lcp_cat"/>
    <property type="match status" value="1"/>
</dbReference>
<dbReference type="InterPro" id="IPR018247">
    <property type="entry name" value="EF_Hand_1_Ca_BS"/>
</dbReference>
<dbReference type="Pfam" id="PF13202">
    <property type="entry name" value="EF-hand_5"/>
    <property type="match status" value="2"/>
</dbReference>
<reference evidence="2 3" key="1">
    <citation type="submission" date="2021-03" db="EMBL/GenBank/DDBJ databases">
        <title>Sequencing the genomes of 1000 actinobacteria strains.</title>
        <authorList>
            <person name="Klenk H.-P."/>
        </authorList>
    </citation>
    <scope>NUCLEOTIDE SEQUENCE [LARGE SCALE GENOMIC DNA]</scope>
    <source>
        <strain evidence="2 3">DSM 44580</strain>
    </source>
</reference>
<comment type="caution">
    <text evidence="2">The sequence shown here is derived from an EMBL/GenBank/DDBJ whole genome shotgun (WGS) entry which is preliminary data.</text>
</comment>
<dbReference type="Gene3D" id="1.10.238.10">
    <property type="entry name" value="EF-hand"/>
    <property type="match status" value="1"/>
</dbReference>
<name>A0ABS5AJ02_9PSEU</name>
<evidence type="ECO:0000259" key="1">
    <source>
        <dbReference type="PROSITE" id="PS50222"/>
    </source>
</evidence>
<dbReference type="PROSITE" id="PS00018">
    <property type="entry name" value="EF_HAND_1"/>
    <property type="match status" value="3"/>
</dbReference>
<dbReference type="PROSITE" id="PS50222">
    <property type="entry name" value="EF_HAND_2"/>
    <property type="match status" value="2"/>
</dbReference>
<dbReference type="EMBL" id="JAGIOO010000001">
    <property type="protein sequence ID" value="MBP2476557.1"/>
    <property type="molecule type" value="Genomic_DNA"/>
</dbReference>